<feature type="transmembrane region" description="Helical" evidence="1">
    <location>
        <begin position="99"/>
        <end position="118"/>
    </location>
</feature>
<accession>A0A923RUT7</accession>
<dbReference type="Proteomes" id="UP000606499">
    <property type="component" value="Unassembled WGS sequence"/>
</dbReference>
<keyword evidence="1" id="KW-0472">Membrane</keyword>
<comment type="caution">
    <text evidence="2">The sequence shown here is derived from an EMBL/GenBank/DDBJ whole genome shotgun (WGS) entry which is preliminary data.</text>
</comment>
<dbReference type="AlphaFoldDB" id="A0A923RUT7"/>
<keyword evidence="1" id="KW-1133">Transmembrane helix</keyword>
<keyword evidence="3" id="KW-1185">Reference proteome</keyword>
<organism evidence="2 3">
    <name type="scientific">Agathobaculum faecis</name>
    <dbReference type="NCBI Taxonomy" id="2763013"/>
    <lineage>
        <taxon>Bacteria</taxon>
        <taxon>Bacillati</taxon>
        <taxon>Bacillota</taxon>
        <taxon>Clostridia</taxon>
        <taxon>Eubacteriales</taxon>
        <taxon>Butyricicoccaceae</taxon>
        <taxon>Agathobaculum</taxon>
    </lineage>
</organism>
<dbReference type="RefSeq" id="WP_054326046.1">
    <property type="nucleotide sequence ID" value="NZ_JACOPL010000001.1"/>
</dbReference>
<proteinExistence type="predicted"/>
<reference evidence="2" key="1">
    <citation type="submission" date="2020-08" db="EMBL/GenBank/DDBJ databases">
        <title>Genome public.</title>
        <authorList>
            <person name="Liu C."/>
            <person name="Sun Q."/>
        </authorList>
    </citation>
    <scope>NUCLEOTIDE SEQUENCE</scope>
    <source>
        <strain evidence="2">NSJ-28</strain>
    </source>
</reference>
<evidence type="ECO:0000256" key="1">
    <source>
        <dbReference type="SAM" id="Phobius"/>
    </source>
</evidence>
<evidence type="ECO:0000313" key="3">
    <source>
        <dbReference type="Proteomes" id="UP000606499"/>
    </source>
</evidence>
<sequence>MTKRYVTPLLVSLSVVVWLAASLYLTEVSVQYDDAVLSNSYYFWFYAPAALIAGCLNSSKAAPRKPSRAGDVLIFFVFTGLAFLLFYQPGGMRRLPYLLYVWWLALLLLLLLLAALYWHIPCRHPQKKQRTQTPLHGAAIVVLLLYLSIALVTALYLAVLHPVSVEQITPIGEAEGGRFIGRITGDRSQNPLGVYFFADGDRWYYYDVLTGAPVSYDSPAHLHPSR</sequence>
<dbReference type="EMBL" id="JACOPL010000001">
    <property type="protein sequence ID" value="MBC5724213.1"/>
    <property type="molecule type" value="Genomic_DNA"/>
</dbReference>
<name>A0A923RUT7_9FIRM</name>
<protein>
    <submittedName>
        <fullName evidence="2">Uncharacterized protein</fullName>
    </submittedName>
</protein>
<keyword evidence="1" id="KW-0812">Transmembrane</keyword>
<feature type="transmembrane region" description="Helical" evidence="1">
    <location>
        <begin position="138"/>
        <end position="159"/>
    </location>
</feature>
<gene>
    <name evidence="2" type="ORF">H8S45_01855</name>
</gene>
<feature type="transmembrane region" description="Helical" evidence="1">
    <location>
        <begin position="69"/>
        <end position="87"/>
    </location>
</feature>
<evidence type="ECO:0000313" key="2">
    <source>
        <dbReference type="EMBL" id="MBC5724213.1"/>
    </source>
</evidence>
<feature type="transmembrane region" description="Helical" evidence="1">
    <location>
        <begin position="41"/>
        <end position="57"/>
    </location>
</feature>